<organism evidence="2">
    <name type="scientific">Sesamum latifolium</name>
    <dbReference type="NCBI Taxonomy" id="2727402"/>
    <lineage>
        <taxon>Eukaryota</taxon>
        <taxon>Viridiplantae</taxon>
        <taxon>Streptophyta</taxon>
        <taxon>Embryophyta</taxon>
        <taxon>Tracheophyta</taxon>
        <taxon>Spermatophyta</taxon>
        <taxon>Magnoliopsida</taxon>
        <taxon>eudicotyledons</taxon>
        <taxon>Gunneridae</taxon>
        <taxon>Pentapetalae</taxon>
        <taxon>asterids</taxon>
        <taxon>lamiids</taxon>
        <taxon>Lamiales</taxon>
        <taxon>Pedaliaceae</taxon>
        <taxon>Sesamum</taxon>
    </lineage>
</organism>
<sequence>MGIHIVGPFPEAKGQMKFIIISMEYFNKWVEAEAIVWIMEVKVMKFIWKNMIFRFRVPMILISDNGTQFQGCKILEWCKDMRITENFTSVGNLRANG</sequence>
<name>A0AAW2XL76_9LAMI</name>
<dbReference type="Gene3D" id="3.30.420.10">
    <property type="entry name" value="Ribonuclease H-like superfamily/Ribonuclease H"/>
    <property type="match status" value="1"/>
</dbReference>
<protein>
    <recommendedName>
        <fullName evidence="1">Integrase catalytic domain-containing protein</fullName>
    </recommendedName>
</protein>
<dbReference type="PROSITE" id="PS50994">
    <property type="entry name" value="INTEGRASE"/>
    <property type="match status" value="1"/>
</dbReference>
<dbReference type="InterPro" id="IPR012337">
    <property type="entry name" value="RNaseH-like_sf"/>
</dbReference>
<accession>A0AAW2XL76</accession>
<dbReference type="InterPro" id="IPR050951">
    <property type="entry name" value="Retrovirus_Pol_polyprotein"/>
</dbReference>
<dbReference type="GO" id="GO:0003676">
    <property type="term" value="F:nucleic acid binding"/>
    <property type="evidence" value="ECO:0007669"/>
    <property type="project" value="InterPro"/>
</dbReference>
<dbReference type="SUPFAM" id="SSF53098">
    <property type="entry name" value="Ribonuclease H-like"/>
    <property type="match status" value="1"/>
</dbReference>
<evidence type="ECO:0000313" key="2">
    <source>
        <dbReference type="EMBL" id="KAL0454932.1"/>
    </source>
</evidence>
<evidence type="ECO:0000259" key="1">
    <source>
        <dbReference type="PROSITE" id="PS50994"/>
    </source>
</evidence>
<proteinExistence type="predicted"/>
<reference evidence="2" key="2">
    <citation type="journal article" date="2024" name="Plant">
        <title>Genomic evolution and insights into agronomic trait innovations of Sesamum species.</title>
        <authorList>
            <person name="Miao H."/>
            <person name="Wang L."/>
            <person name="Qu L."/>
            <person name="Liu H."/>
            <person name="Sun Y."/>
            <person name="Le M."/>
            <person name="Wang Q."/>
            <person name="Wei S."/>
            <person name="Zheng Y."/>
            <person name="Lin W."/>
            <person name="Duan Y."/>
            <person name="Cao H."/>
            <person name="Xiong S."/>
            <person name="Wang X."/>
            <person name="Wei L."/>
            <person name="Li C."/>
            <person name="Ma Q."/>
            <person name="Ju M."/>
            <person name="Zhao R."/>
            <person name="Li G."/>
            <person name="Mu C."/>
            <person name="Tian Q."/>
            <person name="Mei H."/>
            <person name="Zhang T."/>
            <person name="Gao T."/>
            <person name="Zhang H."/>
        </authorList>
    </citation>
    <scope>NUCLEOTIDE SEQUENCE</scope>
    <source>
        <strain evidence="2">KEN1</strain>
    </source>
</reference>
<dbReference type="PANTHER" id="PTHR37984:SF5">
    <property type="entry name" value="PROTEIN NYNRIN-LIKE"/>
    <property type="match status" value="1"/>
</dbReference>
<dbReference type="EMBL" id="JACGWN010000003">
    <property type="protein sequence ID" value="KAL0454932.1"/>
    <property type="molecule type" value="Genomic_DNA"/>
</dbReference>
<comment type="caution">
    <text evidence="2">The sequence shown here is derived from an EMBL/GenBank/DDBJ whole genome shotgun (WGS) entry which is preliminary data.</text>
</comment>
<dbReference type="GO" id="GO:0015074">
    <property type="term" value="P:DNA integration"/>
    <property type="evidence" value="ECO:0007669"/>
    <property type="project" value="InterPro"/>
</dbReference>
<reference evidence="2" key="1">
    <citation type="submission" date="2020-06" db="EMBL/GenBank/DDBJ databases">
        <authorList>
            <person name="Li T."/>
            <person name="Hu X."/>
            <person name="Zhang T."/>
            <person name="Song X."/>
            <person name="Zhang H."/>
            <person name="Dai N."/>
            <person name="Sheng W."/>
            <person name="Hou X."/>
            <person name="Wei L."/>
        </authorList>
    </citation>
    <scope>NUCLEOTIDE SEQUENCE</scope>
    <source>
        <strain evidence="2">KEN1</strain>
        <tissue evidence="2">Leaf</tissue>
    </source>
</reference>
<feature type="domain" description="Integrase catalytic" evidence="1">
    <location>
        <begin position="1"/>
        <end position="97"/>
    </location>
</feature>
<dbReference type="PANTHER" id="PTHR37984">
    <property type="entry name" value="PROTEIN CBG26694"/>
    <property type="match status" value="1"/>
</dbReference>
<dbReference type="InterPro" id="IPR001584">
    <property type="entry name" value="Integrase_cat-core"/>
</dbReference>
<dbReference type="AlphaFoldDB" id="A0AAW2XL76"/>
<gene>
    <name evidence="2" type="ORF">Slati_0832400</name>
</gene>
<dbReference type="InterPro" id="IPR036397">
    <property type="entry name" value="RNaseH_sf"/>
</dbReference>